<organism evidence="5 6">
    <name type="scientific">Spodoptera exigua</name>
    <name type="common">Beet armyworm</name>
    <name type="synonym">Noctua fulgens</name>
    <dbReference type="NCBI Taxonomy" id="7107"/>
    <lineage>
        <taxon>Eukaryota</taxon>
        <taxon>Metazoa</taxon>
        <taxon>Ecdysozoa</taxon>
        <taxon>Arthropoda</taxon>
        <taxon>Hexapoda</taxon>
        <taxon>Insecta</taxon>
        <taxon>Pterygota</taxon>
        <taxon>Neoptera</taxon>
        <taxon>Endopterygota</taxon>
        <taxon>Lepidoptera</taxon>
        <taxon>Glossata</taxon>
        <taxon>Ditrysia</taxon>
        <taxon>Noctuoidea</taxon>
        <taxon>Noctuidae</taxon>
        <taxon>Amphipyrinae</taxon>
        <taxon>Spodoptera</taxon>
    </lineage>
</organism>
<dbReference type="InterPro" id="IPR045028">
    <property type="entry name" value="DinG/Rad3-like"/>
</dbReference>
<comment type="caution">
    <text evidence="5">The sequence shown here is derived from an EMBL/GenBank/DDBJ whole genome shotgun (WGS) entry which is preliminary data.</text>
</comment>
<gene>
    <name evidence="5" type="ORF">HF086_015673</name>
</gene>
<evidence type="ECO:0000256" key="2">
    <source>
        <dbReference type="ARBA" id="ARBA00022801"/>
    </source>
</evidence>
<dbReference type="AlphaFoldDB" id="A0A922MU46"/>
<dbReference type="InterPro" id="IPR027417">
    <property type="entry name" value="P-loop_NTPase"/>
</dbReference>
<protein>
    <recommendedName>
        <fullName evidence="4">Helicase ATP-binding domain-containing protein</fullName>
    </recommendedName>
</protein>
<dbReference type="Pfam" id="PF06733">
    <property type="entry name" value="DEAD_2"/>
    <property type="match status" value="1"/>
</dbReference>
<dbReference type="InterPro" id="IPR014013">
    <property type="entry name" value="Helic_SF1/SF2_ATP-bd_DinG/Rad3"/>
</dbReference>
<evidence type="ECO:0000313" key="5">
    <source>
        <dbReference type="EMBL" id="KAH9643525.1"/>
    </source>
</evidence>
<evidence type="ECO:0000256" key="3">
    <source>
        <dbReference type="ARBA" id="ARBA00022840"/>
    </source>
</evidence>
<dbReference type="GO" id="GO:0006289">
    <property type="term" value="P:nucleotide-excision repair"/>
    <property type="evidence" value="ECO:0007669"/>
    <property type="project" value="TreeGrafter"/>
</dbReference>
<dbReference type="Proteomes" id="UP000814243">
    <property type="component" value="Unassembled WGS sequence"/>
</dbReference>
<dbReference type="GO" id="GO:0016787">
    <property type="term" value="F:hydrolase activity"/>
    <property type="evidence" value="ECO:0007669"/>
    <property type="project" value="UniProtKB-KW"/>
</dbReference>
<dbReference type="GO" id="GO:1990918">
    <property type="term" value="P:double-strand break repair involved in meiotic recombination"/>
    <property type="evidence" value="ECO:0007669"/>
    <property type="project" value="TreeGrafter"/>
</dbReference>
<dbReference type="Gene3D" id="3.40.50.300">
    <property type="entry name" value="P-loop containing nucleotide triphosphate hydrolases"/>
    <property type="match status" value="1"/>
</dbReference>
<dbReference type="PANTHER" id="PTHR11472:SF47">
    <property type="entry name" value="FANCONI ANEMIA GROUP J PROTEIN"/>
    <property type="match status" value="1"/>
</dbReference>
<dbReference type="PANTHER" id="PTHR11472">
    <property type="entry name" value="DNA REPAIR DEAD HELICASE RAD3/XP-D SUBFAMILY MEMBER"/>
    <property type="match status" value="1"/>
</dbReference>
<keyword evidence="3" id="KW-0067">ATP-binding</keyword>
<feature type="domain" description="Helicase ATP-binding" evidence="4">
    <location>
        <begin position="1"/>
        <end position="102"/>
    </location>
</feature>
<reference evidence="5" key="1">
    <citation type="journal article" date="2021" name="G3 (Bethesda)">
        <title>Genome and transcriptome analysis of the beet armyworm Spodoptera exigua reveals targets for pest control. .</title>
        <authorList>
            <person name="Simon S."/>
            <person name="Breeschoten T."/>
            <person name="Jansen H.J."/>
            <person name="Dirks R.P."/>
            <person name="Schranz M.E."/>
            <person name="Ros V.I.D."/>
        </authorList>
    </citation>
    <scope>NUCLEOTIDE SEQUENCE</scope>
    <source>
        <strain evidence="5">TB_SE_WUR_2020</strain>
    </source>
</reference>
<evidence type="ECO:0000313" key="6">
    <source>
        <dbReference type="Proteomes" id="UP000814243"/>
    </source>
</evidence>
<dbReference type="EMBL" id="JACEFF010000127">
    <property type="protein sequence ID" value="KAH9643525.1"/>
    <property type="molecule type" value="Genomic_DNA"/>
</dbReference>
<accession>A0A922MU46</accession>
<dbReference type="GO" id="GO:0003678">
    <property type="term" value="F:DNA helicase activity"/>
    <property type="evidence" value="ECO:0007669"/>
    <property type="project" value="InterPro"/>
</dbReference>
<dbReference type="GO" id="GO:0003677">
    <property type="term" value="F:DNA binding"/>
    <property type="evidence" value="ECO:0007669"/>
    <property type="project" value="InterPro"/>
</dbReference>
<keyword evidence="2" id="KW-0378">Hydrolase</keyword>
<dbReference type="GO" id="GO:0005524">
    <property type="term" value="F:ATP binding"/>
    <property type="evidence" value="ECO:0007669"/>
    <property type="project" value="UniProtKB-KW"/>
</dbReference>
<dbReference type="PROSITE" id="PS51193">
    <property type="entry name" value="HELICASE_ATP_BIND_2"/>
    <property type="match status" value="1"/>
</dbReference>
<name>A0A922MU46_SPOEX</name>
<keyword evidence="1" id="KW-0547">Nucleotide-binding</keyword>
<evidence type="ECO:0000259" key="4">
    <source>
        <dbReference type="PROSITE" id="PS51193"/>
    </source>
</evidence>
<dbReference type="GO" id="GO:0005634">
    <property type="term" value="C:nucleus"/>
    <property type="evidence" value="ECO:0007669"/>
    <property type="project" value="TreeGrafter"/>
</dbReference>
<sequence>MNSTELTSVQLCPIKTGENKENSNCMFYDNRTALTHSCMPAAFDLEDLVEIGREKEACPYYGARAMAKTSHIVFCPYNYLIDPSIRSSVSTFKTMLAPSAFI</sequence>
<dbReference type="InterPro" id="IPR010614">
    <property type="entry name" value="RAD3-like_helicase_DEAD"/>
</dbReference>
<evidence type="ECO:0000256" key="1">
    <source>
        <dbReference type="ARBA" id="ARBA00022741"/>
    </source>
</evidence>
<proteinExistence type="predicted"/>